<gene>
    <name evidence="5" type="ORF">ACE1CC_33670</name>
</gene>
<keyword evidence="2" id="KW-0238">DNA-binding</keyword>
<dbReference type="Proteomes" id="UP001576774">
    <property type="component" value="Unassembled WGS sequence"/>
</dbReference>
<evidence type="ECO:0000313" key="5">
    <source>
        <dbReference type="EMBL" id="MFB2881827.1"/>
    </source>
</evidence>
<evidence type="ECO:0000256" key="3">
    <source>
        <dbReference type="ARBA" id="ARBA00023172"/>
    </source>
</evidence>
<dbReference type="InterPro" id="IPR002104">
    <property type="entry name" value="Integrase_catalytic"/>
</dbReference>
<comment type="caution">
    <text evidence="5">The sequence shown here is derived from an EMBL/GenBank/DDBJ whole genome shotgun (WGS) entry which is preliminary data.</text>
</comment>
<evidence type="ECO:0000313" key="6">
    <source>
        <dbReference type="Proteomes" id="UP001576774"/>
    </source>
</evidence>
<dbReference type="Gene3D" id="1.10.443.10">
    <property type="entry name" value="Intergrase catalytic core"/>
    <property type="match status" value="1"/>
</dbReference>
<comment type="similarity">
    <text evidence="1">Belongs to the 'phage' integrase family.</text>
</comment>
<dbReference type="InterPro" id="IPR050090">
    <property type="entry name" value="Tyrosine_recombinase_XerCD"/>
</dbReference>
<dbReference type="InterPro" id="IPR013762">
    <property type="entry name" value="Integrase-like_cat_sf"/>
</dbReference>
<keyword evidence="3" id="KW-0233">DNA recombination</keyword>
<dbReference type="Pfam" id="PF00589">
    <property type="entry name" value="Phage_integrase"/>
    <property type="match status" value="1"/>
</dbReference>
<dbReference type="RefSeq" id="WP_413274794.1">
    <property type="nucleotide sequence ID" value="NZ_JBHFNQ010000250.1"/>
</dbReference>
<reference evidence="5 6" key="1">
    <citation type="submission" date="2024-09" db="EMBL/GenBank/DDBJ databases">
        <title>Floridaenema gen nov. (Aerosakkonemataceae, Aerosakkonematales ord. nov., Cyanobacteria) from benthic tropical and subtropical fresh waters, with the description of four new species.</title>
        <authorList>
            <person name="Moretto J.A."/>
            <person name="Berthold D.E."/>
            <person name="Lefler F.W."/>
            <person name="Huang I.-S."/>
            <person name="Laughinghouse H. IV."/>
        </authorList>
    </citation>
    <scope>NUCLEOTIDE SEQUENCE [LARGE SCALE GENOMIC DNA]</scope>
    <source>
        <strain evidence="5 6">BLCC-F46</strain>
    </source>
</reference>
<evidence type="ECO:0000256" key="1">
    <source>
        <dbReference type="ARBA" id="ARBA00008857"/>
    </source>
</evidence>
<evidence type="ECO:0000259" key="4">
    <source>
        <dbReference type="PROSITE" id="PS51898"/>
    </source>
</evidence>
<dbReference type="InterPro" id="IPR011010">
    <property type="entry name" value="DNA_brk_join_enz"/>
</dbReference>
<feature type="domain" description="Tyr recombinase" evidence="4">
    <location>
        <begin position="8"/>
        <end position="185"/>
    </location>
</feature>
<dbReference type="CDD" id="cd00397">
    <property type="entry name" value="DNA_BRE_C"/>
    <property type="match status" value="1"/>
</dbReference>
<name>A0ABV4XG90_9CYAN</name>
<evidence type="ECO:0000256" key="2">
    <source>
        <dbReference type="ARBA" id="ARBA00023125"/>
    </source>
</evidence>
<keyword evidence="6" id="KW-1185">Reference proteome</keyword>
<sequence>MPKIDRYGKAAILNAQQITKLFDAFRSDRDRALFGCCLYLGCRISEACSLQTEDCYTDEGQVRSQIQIRKSNTKGKQGTRTIDAHPELVKLLEVHKPGKLWVFQSRSYHWRHLDADSADWILRKACKKAGLEGVSTHSFRRTALTAMSNAGVPLRVIQDISGHHSLNELQKYLEVSEEQRRSAIASLQFHHVGKDSFSDI</sequence>
<dbReference type="EMBL" id="JBHFNQ010000250">
    <property type="protein sequence ID" value="MFB2881827.1"/>
    <property type="molecule type" value="Genomic_DNA"/>
</dbReference>
<proteinExistence type="inferred from homology"/>
<dbReference type="PANTHER" id="PTHR30349">
    <property type="entry name" value="PHAGE INTEGRASE-RELATED"/>
    <property type="match status" value="1"/>
</dbReference>
<accession>A0ABV4XG90</accession>
<dbReference type="PROSITE" id="PS51898">
    <property type="entry name" value="TYR_RECOMBINASE"/>
    <property type="match status" value="1"/>
</dbReference>
<dbReference type="PANTHER" id="PTHR30349:SF41">
    <property type="entry name" value="INTEGRASE_RECOMBINASE PROTEIN MJ0367-RELATED"/>
    <property type="match status" value="1"/>
</dbReference>
<organism evidence="5 6">
    <name type="scientific">Floridaenema aerugineum BLCC-F46</name>
    <dbReference type="NCBI Taxonomy" id="3153654"/>
    <lineage>
        <taxon>Bacteria</taxon>
        <taxon>Bacillati</taxon>
        <taxon>Cyanobacteriota</taxon>
        <taxon>Cyanophyceae</taxon>
        <taxon>Oscillatoriophycideae</taxon>
        <taxon>Aerosakkonematales</taxon>
        <taxon>Aerosakkonemataceae</taxon>
        <taxon>Floridanema</taxon>
        <taxon>Floridanema aerugineum</taxon>
    </lineage>
</organism>
<dbReference type="SUPFAM" id="SSF56349">
    <property type="entry name" value="DNA breaking-rejoining enzymes"/>
    <property type="match status" value="1"/>
</dbReference>
<protein>
    <submittedName>
        <fullName evidence="5">Tyrosine-type recombinase/integrase</fullName>
    </submittedName>
</protein>